<reference evidence="2 3" key="1">
    <citation type="journal article" date="2023" name="Int. J. Syst. Evol. Microbiol.">
        <title>Methylocystis iwaonis sp. nov., a type II methane-oxidizing bacterium from surface soil of a rice paddy field in Japan, and emended description of the genus Methylocystis (ex Whittenbury et al. 1970) Bowman et al. 1993.</title>
        <authorList>
            <person name="Kaise H."/>
            <person name="Sawadogo J.B."/>
            <person name="Alam M.S."/>
            <person name="Ueno C."/>
            <person name="Dianou D."/>
            <person name="Shinjo R."/>
            <person name="Asakawa S."/>
        </authorList>
    </citation>
    <scope>NUCLEOTIDE SEQUENCE [LARGE SCALE GENOMIC DNA]</scope>
    <source>
        <strain evidence="2 3">SS37A-Re</strain>
    </source>
</reference>
<keyword evidence="3" id="KW-1185">Reference proteome</keyword>
<keyword evidence="1" id="KW-0472">Membrane</keyword>
<feature type="transmembrane region" description="Helical" evidence="1">
    <location>
        <begin position="13"/>
        <end position="35"/>
    </location>
</feature>
<evidence type="ECO:0000313" key="2">
    <source>
        <dbReference type="EMBL" id="BDV34375.1"/>
    </source>
</evidence>
<name>A0ABM8E952_9HYPH</name>
<evidence type="ECO:0000313" key="3">
    <source>
        <dbReference type="Proteomes" id="UP001317629"/>
    </source>
</evidence>
<accession>A0ABM8E952</accession>
<gene>
    <name evidence="2" type="ORF">SS37A_19040</name>
</gene>
<keyword evidence="1" id="KW-1133">Transmembrane helix</keyword>
<proteinExistence type="predicted"/>
<evidence type="ECO:0000256" key="1">
    <source>
        <dbReference type="SAM" id="Phobius"/>
    </source>
</evidence>
<sequence>MAVNVHTGEVGKVLIYIAGFVAFVIVAMTWVPAWISPDSANITGNTGSTARMVQ</sequence>
<protein>
    <submittedName>
        <fullName evidence="2">Uncharacterized protein</fullName>
    </submittedName>
</protein>
<dbReference type="EMBL" id="AP027142">
    <property type="protein sequence ID" value="BDV34375.1"/>
    <property type="molecule type" value="Genomic_DNA"/>
</dbReference>
<dbReference type="Proteomes" id="UP001317629">
    <property type="component" value="Chromosome"/>
</dbReference>
<dbReference type="RefSeq" id="WP_202071659.1">
    <property type="nucleotide sequence ID" value="NZ_AP027142.1"/>
</dbReference>
<keyword evidence="1" id="KW-0812">Transmembrane</keyword>
<organism evidence="2 3">
    <name type="scientific">Methylocystis iwaonis</name>
    <dbReference type="NCBI Taxonomy" id="2885079"/>
    <lineage>
        <taxon>Bacteria</taxon>
        <taxon>Pseudomonadati</taxon>
        <taxon>Pseudomonadota</taxon>
        <taxon>Alphaproteobacteria</taxon>
        <taxon>Hyphomicrobiales</taxon>
        <taxon>Methylocystaceae</taxon>
        <taxon>Methylocystis</taxon>
    </lineage>
</organism>